<protein>
    <submittedName>
        <fullName evidence="2">Uncharacterized protein LOC113209390</fullName>
    </submittedName>
</protein>
<organism evidence="1 2">
    <name type="scientific">Frankliniella occidentalis</name>
    <name type="common">Western flower thrips</name>
    <name type="synonym">Euthrips occidentalis</name>
    <dbReference type="NCBI Taxonomy" id="133901"/>
    <lineage>
        <taxon>Eukaryota</taxon>
        <taxon>Metazoa</taxon>
        <taxon>Ecdysozoa</taxon>
        <taxon>Arthropoda</taxon>
        <taxon>Hexapoda</taxon>
        <taxon>Insecta</taxon>
        <taxon>Pterygota</taxon>
        <taxon>Neoptera</taxon>
        <taxon>Paraneoptera</taxon>
        <taxon>Thysanoptera</taxon>
        <taxon>Terebrantia</taxon>
        <taxon>Thripoidea</taxon>
        <taxon>Thripidae</taxon>
        <taxon>Frankliniella</taxon>
    </lineage>
</organism>
<dbReference type="AlphaFoldDB" id="A0A9C6XAR2"/>
<name>A0A9C6XAR2_FRAOC</name>
<dbReference type="GeneID" id="113209390"/>
<dbReference type="KEGG" id="foc:113209390"/>
<evidence type="ECO:0000313" key="1">
    <source>
        <dbReference type="Proteomes" id="UP000504606"/>
    </source>
</evidence>
<evidence type="ECO:0000313" key="2">
    <source>
        <dbReference type="RefSeq" id="XP_052132279.1"/>
    </source>
</evidence>
<keyword evidence="1" id="KW-1185">Reference proteome</keyword>
<reference evidence="2" key="1">
    <citation type="submission" date="2025-08" db="UniProtKB">
        <authorList>
            <consortium name="RefSeq"/>
        </authorList>
    </citation>
    <scope>IDENTIFICATION</scope>
    <source>
        <tissue evidence="2">Whole organism</tissue>
    </source>
</reference>
<accession>A0A9C6XAR2</accession>
<proteinExistence type="predicted"/>
<dbReference type="Proteomes" id="UP000504606">
    <property type="component" value="Unplaced"/>
</dbReference>
<dbReference type="RefSeq" id="XP_052132279.1">
    <property type="nucleotide sequence ID" value="XM_052276319.1"/>
</dbReference>
<gene>
    <name evidence="2" type="primary">LOC113209390</name>
</gene>
<sequence>MEEVRKMSGLRRLEVKCAQNVEYPDLPLQLEELSLNYGTENQLRCVERMPRLRSLEVINYLGPNLTFPHSQHNRLMWLYVGFNTDHKPTMLSLIRAYASSVQELRVFCTLPTGDKDFYFPDLGQELAACRLVALRRLVLVRPMEYRCTDNASSCVLQRRTIRSVFPHSVDVVCRSCHSPEF</sequence>
<dbReference type="OrthoDB" id="10599738at2759"/>